<reference evidence="1" key="2">
    <citation type="journal article" date="2015" name="Data Brief">
        <title>Shoot transcriptome of the giant reed, Arundo donax.</title>
        <authorList>
            <person name="Barrero R.A."/>
            <person name="Guerrero F.D."/>
            <person name="Moolhuijzen P."/>
            <person name="Goolsby J.A."/>
            <person name="Tidwell J."/>
            <person name="Bellgard S.E."/>
            <person name="Bellgard M.I."/>
        </authorList>
    </citation>
    <scope>NUCLEOTIDE SEQUENCE</scope>
    <source>
        <tissue evidence="1">Shoot tissue taken approximately 20 cm above the soil surface</tissue>
    </source>
</reference>
<proteinExistence type="predicted"/>
<reference evidence="1" key="1">
    <citation type="submission" date="2014-09" db="EMBL/GenBank/DDBJ databases">
        <authorList>
            <person name="Magalhaes I.L.F."/>
            <person name="Oliveira U."/>
            <person name="Santos F.R."/>
            <person name="Vidigal T.H.D.A."/>
            <person name="Brescovit A.D."/>
            <person name="Santos A.J."/>
        </authorList>
    </citation>
    <scope>NUCLEOTIDE SEQUENCE</scope>
    <source>
        <tissue evidence="1">Shoot tissue taken approximately 20 cm above the soil surface</tissue>
    </source>
</reference>
<accession>A0A0A9C3V8</accession>
<dbReference type="EMBL" id="GBRH01231673">
    <property type="protein sequence ID" value="JAD66222.1"/>
    <property type="molecule type" value="Transcribed_RNA"/>
</dbReference>
<organism evidence="1">
    <name type="scientific">Arundo donax</name>
    <name type="common">Giant reed</name>
    <name type="synonym">Donax arundinaceus</name>
    <dbReference type="NCBI Taxonomy" id="35708"/>
    <lineage>
        <taxon>Eukaryota</taxon>
        <taxon>Viridiplantae</taxon>
        <taxon>Streptophyta</taxon>
        <taxon>Embryophyta</taxon>
        <taxon>Tracheophyta</taxon>
        <taxon>Spermatophyta</taxon>
        <taxon>Magnoliopsida</taxon>
        <taxon>Liliopsida</taxon>
        <taxon>Poales</taxon>
        <taxon>Poaceae</taxon>
        <taxon>PACMAD clade</taxon>
        <taxon>Arundinoideae</taxon>
        <taxon>Arundineae</taxon>
        <taxon>Arundo</taxon>
    </lineage>
</organism>
<dbReference type="AlphaFoldDB" id="A0A0A9C3V8"/>
<sequence>MGGNRSRTDFACWISVKALPGIPTPMKLYFPFRLRGERSLELTI</sequence>
<protein>
    <submittedName>
        <fullName evidence="1">Uncharacterized protein</fullName>
    </submittedName>
</protein>
<name>A0A0A9C3V8_ARUDO</name>
<evidence type="ECO:0000313" key="1">
    <source>
        <dbReference type="EMBL" id="JAD66222.1"/>
    </source>
</evidence>